<feature type="compositionally biased region" description="Basic and acidic residues" evidence="1">
    <location>
        <begin position="346"/>
        <end position="362"/>
    </location>
</feature>
<proteinExistence type="predicted"/>
<gene>
    <name evidence="2" type="primary">ORF68640</name>
</gene>
<evidence type="ECO:0000256" key="1">
    <source>
        <dbReference type="SAM" id="MobiDB-lite"/>
    </source>
</evidence>
<organism evidence="2">
    <name type="scientific">Arion vulgaris</name>
    <dbReference type="NCBI Taxonomy" id="1028688"/>
    <lineage>
        <taxon>Eukaryota</taxon>
        <taxon>Metazoa</taxon>
        <taxon>Spiralia</taxon>
        <taxon>Lophotrochozoa</taxon>
        <taxon>Mollusca</taxon>
        <taxon>Gastropoda</taxon>
        <taxon>Heterobranchia</taxon>
        <taxon>Euthyneura</taxon>
        <taxon>Panpulmonata</taxon>
        <taxon>Eupulmonata</taxon>
        <taxon>Stylommatophora</taxon>
        <taxon>Helicina</taxon>
        <taxon>Arionoidea</taxon>
        <taxon>Arionidae</taxon>
        <taxon>Arion</taxon>
    </lineage>
</organism>
<dbReference type="EMBL" id="HACG01022162">
    <property type="protein sequence ID" value="CEK69027.1"/>
    <property type="molecule type" value="Transcribed_RNA"/>
</dbReference>
<evidence type="ECO:0000313" key="2">
    <source>
        <dbReference type="EMBL" id="CEK69027.1"/>
    </source>
</evidence>
<feature type="region of interest" description="Disordered" evidence="1">
    <location>
        <begin position="333"/>
        <end position="362"/>
    </location>
</feature>
<protein>
    <submittedName>
        <fullName evidence="2">Uncharacterized protein</fullName>
    </submittedName>
</protein>
<accession>A0A0B6ZKV7</accession>
<feature type="compositionally biased region" description="Low complexity" evidence="1">
    <location>
        <begin position="211"/>
        <end position="230"/>
    </location>
</feature>
<feature type="non-terminal residue" evidence="2">
    <location>
        <position position="1"/>
    </location>
</feature>
<name>A0A0B6ZKV7_9EUPU</name>
<sequence length="362" mass="40514">VVAHDVTFNGVNMQKETMRTNSLTQPIIPKHSSEHLNMSHSQPQFNHPFTNTSTYEACKNEFVSKIGNSLSTKQDLKTLMKTRPMLPLPEYVDLFTEEGAYYSSTETSKHSPHEIYEIINKNERCECGLWIEDSQFPLGWTIHCSKNPETLGHVYFQRSDIKTWKMPDQLVDKLTIKQLEFIIRLYRDNSQPMPLCLRSFLDRVLVPTKTSSHTSTLTSSGEDPSSSSTSLNQVHLSSSSADIHHSSTAAAATILNSTTQNKEVNNPKNRTSSESNTYGTPENALVSNFTTLNLSLPAVEDSNESFDSINFNTNSQRRISFNSIPTITIPAKIGSPSPAVRPAVRSSDKLIHQREPSQGHQS</sequence>
<feature type="region of interest" description="Disordered" evidence="1">
    <location>
        <begin position="211"/>
        <end position="238"/>
    </location>
</feature>
<reference evidence="2" key="1">
    <citation type="submission" date="2014-12" db="EMBL/GenBank/DDBJ databases">
        <title>Insight into the proteome of Arion vulgaris.</title>
        <authorList>
            <person name="Aradska J."/>
            <person name="Bulat T."/>
            <person name="Smidak R."/>
            <person name="Sarate P."/>
            <person name="Gangsoo J."/>
            <person name="Sialana F."/>
            <person name="Bilban M."/>
            <person name="Lubec G."/>
        </authorList>
    </citation>
    <scope>NUCLEOTIDE SEQUENCE</scope>
    <source>
        <tissue evidence="2">Skin</tissue>
    </source>
</reference>
<dbReference type="AlphaFoldDB" id="A0A0B6ZKV7"/>
<feature type="region of interest" description="Disordered" evidence="1">
    <location>
        <begin position="255"/>
        <end position="282"/>
    </location>
</feature>